<dbReference type="EMBL" id="NWSV01000021">
    <property type="protein sequence ID" value="PDT01638.1"/>
    <property type="molecule type" value="Genomic_DNA"/>
</dbReference>
<keyword evidence="3" id="KW-1185">Reference proteome</keyword>
<organism evidence="1 3">
    <name type="scientific">Rhizobium chutanense</name>
    <dbReference type="NCBI Taxonomy" id="2035448"/>
    <lineage>
        <taxon>Bacteria</taxon>
        <taxon>Pseudomonadati</taxon>
        <taxon>Pseudomonadota</taxon>
        <taxon>Alphaproteobacteria</taxon>
        <taxon>Hyphomicrobiales</taxon>
        <taxon>Rhizobiaceae</taxon>
        <taxon>Rhizobium/Agrobacterium group</taxon>
        <taxon>Rhizobium</taxon>
    </lineage>
</organism>
<name>A0A2A6J5P8_9HYPH</name>
<gene>
    <name evidence="1" type="ORF">CO666_24440</name>
    <name evidence="2" type="ORF">EFR84_23230</name>
</gene>
<evidence type="ECO:0000313" key="4">
    <source>
        <dbReference type="Proteomes" id="UP000278081"/>
    </source>
</evidence>
<evidence type="ECO:0000313" key="1">
    <source>
        <dbReference type="EMBL" id="PDT01638.1"/>
    </source>
</evidence>
<dbReference type="EMBL" id="RJTJ01000023">
    <property type="protein sequence ID" value="RUM01172.1"/>
    <property type="molecule type" value="Genomic_DNA"/>
</dbReference>
<dbReference type="OrthoDB" id="8400245at2"/>
<reference evidence="1 3" key="1">
    <citation type="submission" date="2017-09" db="EMBL/GenBank/DDBJ databases">
        <title>Comparative genomics of rhizobia isolated from Phaseolus vulgaris in China.</title>
        <authorList>
            <person name="Tong W."/>
        </authorList>
    </citation>
    <scope>NUCLEOTIDE SEQUENCE [LARGE SCALE GENOMIC DNA]</scope>
    <source>
        <strain evidence="1 3">C5</strain>
    </source>
</reference>
<sequence>MKSVDTQIRFSPMRVVEVLDEKTASYSVSAQPCFESLHGAANRMAGLLVLLAITKSRHVLDMDVHRAAAALVKAGNDEFRGLVPTPRSRHFHRHLGKAGGLLAIALRDIDSTLSGSAGARDPLAPLRAGWEELRSASICLPGFEVVDFEHSCCALHQTAN</sequence>
<proteinExistence type="predicted"/>
<accession>A0A3S0SNL9</accession>
<dbReference type="RefSeq" id="WP_097614732.1">
    <property type="nucleotide sequence ID" value="NZ_ML133770.1"/>
</dbReference>
<evidence type="ECO:0000313" key="2">
    <source>
        <dbReference type="EMBL" id="RUM01172.1"/>
    </source>
</evidence>
<comment type="caution">
    <text evidence="1">The sequence shown here is derived from an EMBL/GenBank/DDBJ whole genome shotgun (WGS) entry which is preliminary data.</text>
</comment>
<protein>
    <submittedName>
        <fullName evidence="1">Uncharacterized protein</fullName>
    </submittedName>
</protein>
<dbReference type="Proteomes" id="UP000278081">
    <property type="component" value="Unassembled WGS sequence"/>
</dbReference>
<dbReference type="AlphaFoldDB" id="A0A2A6J5P8"/>
<reference evidence="2 4" key="2">
    <citation type="submission" date="2018-11" db="EMBL/GenBank/DDBJ databases">
        <title>Rhizobium chutanense sp. nov., isolated from root nodules of Phaseolus vulgaris in China.</title>
        <authorList>
            <person name="Huo Y."/>
        </authorList>
    </citation>
    <scope>NUCLEOTIDE SEQUENCE [LARGE SCALE GENOMIC DNA]</scope>
    <source>
        <strain evidence="2 4">C16</strain>
    </source>
</reference>
<evidence type="ECO:0000313" key="3">
    <source>
        <dbReference type="Proteomes" id="UP000220768"/>
    </source>
</evidence>
<dbReference type="Proteomes" id="UP000220768">
    <property type="component" value="Unassembled WGS sequence"/>
</dbReference>
<accession>A0A2A6J5P8</accession>